<name>A0ABR3V4R2_HUMIN</name>
<sequence>MPRSDATSYSWYTMPSDYSDPLGLGDDRKCQVADCLKKHAFRRHGNRKVYSRYCADHTCAVMYPEEEGTHCPTPRNPTERYCPGHLRCGEPTCRKMGEYVHKSGEYIRWYCTKHRCSAHDCTARATDSTQKVCAAHLMRCSIPSCSRPAHRHRDGHLDVVCAAHYGTHRCLATGCDRWASARYCAEHRCLVSSCTASRASSPPNAEACLNHLCRAMGCANAVLYPTRNSSAHCALHTCRSPSCSAPRMTESGSDFCASHTCNTPGCRSEVVHSPARYCVRHACVVMGCTNARLSAPTSASGGNSPLLLAPGEDRDRT</sequence>
<feature type="region of interest" description="Disordered" evidence="1">
    <location>
        <begin position="296"/>
        <end position="317"/>
    </location>
</feature>
<reference evidence="2 3" key="1">
    <citation type="journal article" date="2024" name="Commun. Biol.">
        <title>Comparative genomic analysis of thermophilic fungi reveals convergent evolutionary adaptations and gene losses.</title>
        <authorList>
            <person name="Steindorff A.S."/>
            <person name="Aguilar-Pontes M.V."/>
            <person name="Robinson A.J."/>
            <person name="Andreopoulos B."/>
            <person name="LaButti K."/>
            <person name="Kuo A."/>
            <person name="Mondo S."/>
            <person name="Riley R."/>
            <person name="Otillar R."/>
            <person name="Haridas S."/>
            <person name="Lipzen A."/>
            <person name="Grimwood J."/>
            <person name="Schmutz J."/>
            <person name="Clum A."/>
            <person name="Reid I.D."/>
            <person name="Moisan M.C."/>
            <person name="Butler G."/>
            <person name="Nguyen T.T.M."/>
            <person name="Dewar K."/>
            <person name="Conant G."/>
            <person name="Drula E."/>
            <person name="Henrissat B."/>
            <person name="Hansel C."/>
            <person name="Singer S."/>
            <person name="Hutchinson M.I."/>
            <person name="de Vries R.P."/>
            <person name="Natvig D.O."/>
            <person name="Powell A.J."/>
            <person name="Tsang A."/>
            <person name="Grigoriev I.V."/>
        </authorList>
    </citation>
    <scope>NUCLEOTIDE SEQUENCE [LARGE SCALE GENOMIC DNA]</scope>
    <source>
        <strain evidence="2 3">CBS 620.91</strain>
    </source>
</reference>
<keyword evidence="3" id="KW-1185">Reference proteome</keyword>
<evidence type="ECO:0000313" key="3">
    <source>
        <dbReference type="Proteomes" id="UP001583172"/>
    </source>
</evidence>
<evidence type="ECO:0000256" key="1">
    <source>
        <dbReference type="SAM" id="MobiDB-lite"/>
    </source>
</evidence>
<dbReference type="Proteomes" id="UP001583172">
    <property type="component" value="Unassembled WGS sequence"/>
</dbReference>
<gene>
    <name evidence="2" type="ORF">VTJ49DRAFT_4699</name>
</gene>
<comment type="caution">
    <text evidence="2">The sequence shown here is derived from an EMBL/GenBank/DDBJ whole genome shotgun (WGS) entry which is preliminary data.</text>
</comment>
<dbReference type="EMBL" id="JAZGSY010000369">
    <property type="protein sequence ID" value="KAL1836759.1"/>
    <property type="molecule type" value="Genomic_DNA"/>
</dbReference>
<organism evidence="2 3">
    <name type="scientific">Humicola insolens</name>
    <name type="common">Soft-rot fungus</name>
    <dbReference type="NCBI Taxonomy" id="85995"/>
    <lineage>
        <taxon>Eukaryota</taxon>
        <taxon>Fungi</taxon>
        <taxon>Dikarya</taxon>
        <taxon>Ascomycota</taxon>
        <taxon>Pezizomycotina</taxon>
        <taxon>Sordariomycetes</taxon>
        <taxon>Sordariomycetidae</taxon>
        <taxon>Sordariales</taxon>
        <taxon>Chaetomiaceae</taxon>
        <taxon>Mycothermus</taxon>
    </lineage>
</organism>
<proteinExistence type="predicted"/>
<protein>
    <submittedName>
        <fullName evidence="2">Uncharacterized protein</fullName>
    </submittedName>
</protein>
<evidence type="ECO:0000313" key="2">
    <source>
        <dbReference type="EMBL" id="KAL1836759.1"/>
    </source>
</evidence>
<accession>A0ABR3V4R2</accession>